<protein>
    <recommendedName>
        <fullName evidence="7">Zn(2)-C6 fungal-type domain-containing protein</fullName>
    </recommendedName>
</protein>
<evidence type="ECO:0000256" key="5">
    <source>
        <dbReference type="ARBA" id="ARBA00023242"/>
    </source>
</evidence>
<dbReference type="PANTHER" id="PTHR47660">
    <property type="entry name" value="TRANSCRIPTION FACTOR WITH C2H2 AND ZN(2)-CYS(6) DNA BINDING DOMAIN (EUROFUNG)-RELATED-RELATED"/>
    <property type="match status" value="1"/>
</dbReference>
<dbReference type="InterPro" id="IPR001138">
    <property type="entry name" value="Zn2Cys6_DnaBD"/>
</dbReference>
<feature type="compositionally biased region" description="Polar residues" evidence="6">
    <location>
        <begin position="670"/>
        <end position="681"/>
    </location>
</feature>
<evidence type="ECO:0000313" key="8">
    <source>
        <dbReference type="EMBL" id="PNY24589.1"/>
    </source>
</evidence>
<feature type="region of interest" description="Disordered" evidence="6">
    <location>
        <begin position="26"/>
        <end position="55"/>
    </location>
</feature>
<comment type="caution">
    <text evidence="8">The sequence shown here is derived from an EMBL/GenBank/DDBJ whole genome shotgun (WGS) entry which is preliminary data.</text>
</comment>
<dbReference type="SMART" id="SM00066">
    <property type="entry name" value="GAL4"/>
    <property type="match status" value="1"/>
</dbReference>
<gene>
    <name evidence="8" type="ORF">TCAP_05471</name>
</gene>
<dbReference type="PANTHER" id="PTHR47660:SF3">
    <property type="entry name" value="FINGER DOMAIN PROTEIN, PUTATIVE (AFU_ORTHOLOGUE AFUA_4G03310)-RELATED"/>
    <property type="match status" value="1"/>
</dbReference>
<dbReference type="EMBL" id="NRSZ01000867">
    <property type="protein sequence ID" value="PNY24589.1"/>
    <property type="molecule type" value="Genomic_DNA"/>
</dbReference>
<evidence type="ECO:0000256" key="3">
    <source>
        <dbReference type="ARBA" id="ARBA00023015"/>
    </source>
</evidence>
<keyword evidence="9" id="KW-1185">Reference proteome</keyword>
<evidence type="ECO:0000259" key="7">
    <source>
        <dbReference type="PROSITE" id="PS50048"/>
    </source>
</evidence>
<dbReference type="GO" id="GO:0008270">
    <property type="term" value="F:zinc ion binding"/>
    <property type="evidence" value="ECO:0007669"/>
    <property type="project" value="InterPro"/>
</dbReference>
<reference evidence="8 9" key="1">
    <citation type="submission" date="2017-08" db="EMBL/GenBank/DDBJ databases">
        <title>Harnessing the power of phylogenomics to disentangle the directionality and signatures of interkingdom host jumping in the parasitic fungal genus Tolypocladium.</title>
        <authorList>
            <person name="Quandt C.A."/>
            <person name="Patterson W."/>
            <person name="Spatafora J.W."/>
        </authorList>
    </citation>
    <scope>NUCLEOTIDE SEQUENCE [LARGE SCALE GENOMIC DNA]</scope>
    <source>
        <strain evidence="8 9">CBS 113982</strain>
    </source>
</reference>
<sequence length="704" mass="77151">MHSPPASPSFQLQPIFSLGARRLRSQHPAMPAAGSEPDGLKRTHSDSVSGGATRQGPWRCAICSKEFSQKEYRNKHQQRCTKASISQRLSKQKSCVACAASKLRCNLGMPSCSRCSSRNKPCQYVTTAVETSVQHEGRQGQQPDIDSQGGQRQFPFFANEAFSSLGENVASLDSDTAAGFEAFMSASTDPGRGAAYGDSMTLSSIQLLQHNRLPSFASNASLDSWPTGSPHVRLNIPHQPLDGPFGDSAMSADWFRRNIGTIVSENGAATPHWQRNESCPATSPFKTSNASISAHLDDDAAANAMTGIANDDFNFDLLSSMGMLTRDHIAPAPNSQPSPASTIQHTPASTPSSSMWMAPQARNVAAGNPNPSTSAKEGDGKLETLYEAVKTTNGEGPLSALAMRRNLQATEQQLPCLFHKLDTVDNAVRIVSSYPRTMTRPGMYPPFVHHKLYPCAEGDIAEPLARAFCCVGALYASLPTSEAFVHSLINEESRKLIKGFHQWTGSDIDMLAAVHAMCIYQTLGFFVYSSPDHARQAELRHLYFLKMTRHLIQQHIQHLQPTAGEESEEVNWKKWIINETIRRTFFLVNTINTLSCRIQKQDPYYFEPLDDKLIGNMSLPAPEVLWKASSAVEWMAAKAQLTPEVTARSRLTLLQVIEQLSADSDDGDDQSTGNPQQLSNGTCRVQYGQLDEFTRLVIATVGKT</sequence>
<accession>A0A2K3QAM3</accession>
<dbReference type="PROSITE" id="PS00463">
    <property type="entry name" value="ZN2_CY6_FUNGAL_1"/>
    <property type="match status" value="1"/>
</dbReference>
<feature type="compositionally biased region" description="Low complexity" evidence="6">
    <location>
        <begin position="330"/>
        <end position="341"/>
    </location>
</feature>
<keyword evidence="4" id="KW-0804">Transcription</keyword>
<dbReference type="Proteomes" id="UP000236621">
    <property type="component" value="Unassembled WGS sequence"/>
</dbReference>
<evidence type="ECO:0000256" key="1">
    <source>
        <dbReference type="ARBA" id="ARBA00022723"/>
    </source>
</evidence>
<dbReference type="CDD" id="cd00067">
    <property type="entry name" value="GAL4"/>
    <property type="match status" value="1"/>
</dbReference>
<proteinExistence type="predicted"/>
<organism evidence="8 9">
    <name type="scientific">Tolypocladium capitatum</name>
    <dbReference type="NCBI Taxonomy" id="45235"/>
    <lineage>
        <taxon>Eukaryota</taxon>
        <taxon>Fungi</taxon>
        <taxon>Dikarya</taxon>
        <taxon>Ascomycota</taxon>
        <taxon>Pezizomycotina</taxon>
        <taxon>Sordariomycetes</taxon>
        <taxon>Hypocreomycetidae</taxon>
        <taxon>Hypocreales</taxon>
        <taxon>Ophiocordycipitaceae</taxon>
        <taxon>Tolypocladium</taxon>
    </lineage>
</organism>
<keyword evidence="2" id="KW-0862">Zinc</keyword>
<keyword evidence="3" id="KW-0805">Transcription regulation</keyword>
<keyword evidence="1" id="KW-0479">Metal-binding</keyword>
<dbReference type="AlphaFoldDB" id="A0A2K3QAM3"/>
<dbReference type="STRING" id="45235.A0A2K3QAM3"/>
<dbReference type="SUPFAM" id="SSF57701">
    <property type="entry name" value="Zn2/Cys6 DNA-binding domain"/>
    <property type="match status" value="1"/>
</dbReference>
<keyword evidence="5" id="KW-0539">Nucleus</keyword>
<evidence type="ECO:0000256" key="6">
    <source>
        <dbReference type="SAM" id="MobiDB-lite"/>
    </source>
</evidence>
<feature type="compositionally biased region" description="Polar residues" evidence="6">
    <location>
        <begin position="342"/>
        <end position="355"/>
    </location>
</feature>
<feature type="region of interest" description="Disordered" evidence="6">
    <location>
        <begin position="662"/>
        <end position="681"/>
    </location>
</feature>
<dbReference type="InterPro" id="IPR036864">
    <property type="entry name" value="Zn2-C6_fun-type_DNA-bd_sf"/>
</dbReference>
<dbReference type="OrthoDB" id="5423818at2759"/>
<feature type="region of interest" description="Disordered" evidence="6">
    <location>
        <begin position="328"/>
        <end position="355"/>
    </location>
</feature>
<evidence type="ECO:0000256" key="4">
    <source>
        <dbReference type="ARBA" id="ARBA00023163"/>
    </source>
</evidence>
<dbReference type="Pfam" id="PF00172">
    <property type="entry name" value="Zn_clus"/>
    <property type="match status" value="1"/>
</dbReference>
<dbReference type="GO" id="GO:0000981">
    <property type="term" value="F:DNA-binding transcription factor activity, RNA polymerase II-specific"/>
    <property type="evidence" value="ECO:0007669"/>
    <property type="project" value="InterPro"/>
</dbReference>
<evidence type="ECO:0000313" key="9">
    <source>
        <dbReference type="Proteomes" id="UP000236621"/>
    </source>
</evidence>
<name>A0A2K3QAM3_9HYPO</name>
<dbReference type="PROSITE" id="PS50048">
    <property type="entry name" value="ZN2_CY6_FUNGAL_2"/>
    <property type="match status" value="1"/>
</dbReference>
<feature type="domain" description="Zn(2)-C6 fungal-type" evidence="7">
    <location>
        <begin position="94"/>
        <end position="124"/>
    </location>
</feature>
<dbReference type="Gene3D" id="4.10.240.10">
    <property type="entry name" value="Zn(2)-C6 fungal-type DNA-binding domain"/>
    <property type="match status" value="1"/>
</dbReference>
<evidence type="ECO:0000256" key="2">
    <source>
        <dbReference type="ARBA" id="ARBA00022833"/>
    </source>
</evidence>